<name>A0A2M9BND2_9BACT</name>
<comment type="caution">
    <text evidence="1">The sequence shown here is derived from an EMBL/GenBank/DDBJ whole genome shotgun (WGS) entry which is preliminary data.</text>
</comment>
<accession>A0A2M9BND2</accession>
<dbReference type="OrthoDB" id="879730at2"/>
<gene>
    <name evidence="1" type="ORF">CLV45_0863</name>
</gene>
<organism evidence="1 2">
    <name type="scientific">Hymenobacter chitinivorans DSM 11115</name>
    <dbReference type="NCBI Taxonomy" id="1121954"/>
    <lineage>
        <taxon>Bacteria</taxon>
        <taxon>Pseudomonadati</taxon>
        <taxon>Bacteroidota</taxon>
        <taxon>Cytophagia</taxon>
        <taxon>Cytophagales</taxon>
        <taxon>Hymenobacteraceae</taxon>
        <taxon>Hymenobacter</taxon>
    </lineage>
</organism>
<evidence type="ECO:0000313" key="1">
    <source>
        <dbReference type="EMBL" id="PJJ59446.1"/>
    </source>
</evidence>
<dbReference type="EMBL" id="PGFA01000001">
    <property type="protein sequence ID" value="PJJ59446.1"/>
    <property type="molecule type" value="Genomic_DNA"/>
</dbReference>
<protein>
    <submittedName>
        <fullName evidence="1">Uncharacterized protein</fullName>
    </submittedName>
</protein>
<reference evidence="1 2" key="1">
    <citation type="submission" date="2017-11" db="EMBL/GenBank/DDBJ databases">
        <title>Genomic Encyclopedia of Archaeal and Bacterial Type Strains, Phase II (KMG-II): From Individual Species to Whole Genera.</title>
        <authorList>
            <person name="Goeker M."/>
        </authorList>
    </citation>
    <scope>NUCLEOTIDE SEQUENCE [LARGE SCALE GENOMIC DNA]</scope>
    <source>
        <strain evidence="1 2">DSM 11115</strain>
    </source>
</reference>
<dbReference type="Proteomes" id="UP000228535">
    <property type="component" value="Unassembled WGS sequence"/>
</dbReference>
<keyword evidence="2" id="KW-1185">Reference proteome</keyword>
<dbReference type="AlphaFoldDB" id="A0A2M9BND2"/>
<dbReference type="RefSeq" id="WP_100335167.1">
    <property type="nucleotide sequence ID" value="NZ_PGFA01000001.1"/>
</dbReference>
<evidence type="ECO:0000313" key="2">
    <source>
        <dbReference type="Proteomes" id="UP000228535"/>
    </source>
</evidence>
<proteinExistence type="predicted"/>
<sequence>MDTLQIWGTTYKVPTTWNELTRAQLLHLVRVLYGPEGKLPRPLQLLHVLSGAPLATLLQLPAVQCVQLYSVTDFVFDEQQLFTQQLLPVVRVGVTRYAGPKSSLGNVLFGEFIFADTYFRAWATCQSAEALHLFLAALYRPVVPGLGPSDPRWQGDQREAFNEHRLEYFAEKLQRLPDDQKLAITTWYRGCRAQLELEFPEVFDVQQQEVGAQQDGDWGRVLRKLSGGAFGTLEQTARQHLRTLMAEMQDAARDYKKQLKDAKR</sequence>